<reference evidence="1 2" key="1">
    <citation type="journal article" date="2021" name="Sci. Rep.">
        <title>The genome of the diatom Chaetoceros tenuissimus carries an ancient integrated fragment of an extant virus.</title>
        <authorList>
            <person name="Hongo Y."/>
            <person name="Kimura K."/>
            <person name="Takaki Y."/>
            <person name="Yoshida Y."/>
            <person name="Baba S."/>
            <person name="Kobayashi G."/>
            <person name="Nagasaki K."/>
            <person name="Hano T."/>
            <person name="Tomaru Y."/>
        </authorList>
    </citation>
    <scope>NUCLEOTIDE SEQUENCE [LARGE SCALE GENOMIC DNA]</scope>
    <source>
        <strain evidence="1 2">NIES-3715</strain>
    </source>
</reference>
<protein>
    <submittedName>
        <fullName evidence="1">Uncharacterized protein</fullName>
    </submittedName>
</protein>
<gene>
    <name evidence="1" type="ORF">CTEN210_09536</name>
</gene>
<comment type="caution">
    <text evidence="1">The sequence shown here is derived from an EMBL/GenBank/DDBJ whole genome shotgun (WGS) entry which is preliminary data.</text>
</comment>
<accession>A0AAD3H7B2</accession>
<name>A0AAD3H7B2_9STRA</name>
<sequence>MFFPSPLLCFALDRRTLLSSLSSTSLIANVDTATVGNRQDEKIPSYLKEEDSEPWMITLPLERSSGGTNSVRVTLSYEKQTIKSPLFGSKIFTPKKLFKLIVDTGSPYIVIADGTEYAKFIEEDISVDSNTQLPWFVSLWLDPILESMTLPENIPYLLQPSQYESTEEIYGSQKGDITWNESYIQMRDDRLSGNMAIGLLDEKLRNEIGGSSLGLIKNSNNQSTKVQLRPTFLAQQDENMGYESNNGITSFILDSPQRKLTLTRNMNLIPEKQNAIPLVDLRSLGDFVEHYACQVDSFILNGKEYTSDIIHSLTKQNKRKIVAVFDSGLSGCLLTDDLWQDLQICDKDFAMSDEIKVGIVTENRDEKKWFQSSNGLNPFYYISKISLDWFDDEDTSPYLIIIGQTFLIQGSLTIDITERRALFVEE</sequence>
<dbReference type="EMBL" id="BLLK01000046">
    <property type="protein sequence ID" value="GFH53060.1"/>
    <property type="molecule type" value="Genomic_DNA"/>
</dbReference>
<evidence type="ECO:0000313" key="1">
    <source>
        <dbReference type="EMBL" id="GFH53060.1"/>
    </source>
</evidence>
<keyword evidence="2" id="KW-1185">Reference proteome</keyword>
<dbReference type="Proteomes" id="UP001054902">
    <property type="component" value="Unassembled WGS sequence"/>
</dbReference>
<dbReference type="AlphaFoldDB" id="A0AAD3H7B2"/>
<evidence type="ECO:0000313" key="2">
    <source>
        <dbReference type="Proteomes" id="UP001054902"/>
    </source>
</evidence>
<proteinExistence type="predicted"/>
<organism evidence="1 2">
    <name type="scientific">Chaetoceros tenuissimus</name>
    <dbReference type="NCBI Taxonomy" id="426638"/>
    <lineage>
        <taxon>Eukaryota</taxon>
        <taxon>Sar</taxon>
        <taxon>Stramenopiles</taxon>
        <taxon>Ochrophyta</taxon>
        <taxon>Bacillariophyta</taxon>
        <taxon>Coscinodiscophyceae</taxon>
        <taxon>Chaetocerotophycidae</taxon>
        <taxon>Chaetocerotales</taxon>
        <taxon>Chaetocerotaceae</taxon>
        <taxon>Chaetoceros</taxon>
    </lineage>
</organism>